<sequence>MGLGSRGAPRPAEAARLLHQHRGSQRHREEGRDGGRGGRMKKATRLQTEGNIENVTTNEKVKKRLNRGSKGGVNRRNGEGRRERSVSRAAAELALAVCGAQRGSRAGAHSWEELHKAPAVSAGAGPRPQSPSAGSL</sequence>
<evidence type="ECO:0000313" key="2">
    <source>
        <dbReference type="EMBL" id="KAJ1095570.1"/>
    </source>
</evidence>
<comment type="caution">
    <text evidence="2">The sequence shown here is derived from an EMBL/GenBank/DDBJ whole genome shotgun (WGS) entry which is preliminary data.</text>
</comment>
<dbReference type="Proteomes" id="UP001066276">
    <property type="component" value="Chromosome 10"/>
</dbReference>
<dbReference type="AlphaFoldDB" id="A0AAV7M644"/>
<gene>
    <name evidence="2" type="ORF">NDU88_000731</name>
</gene>
<keyword evidence="3" id="KW-1185">Reference proteome</keyword>
<reference evidence="2" key="1">
    <citation type="journal article" date="2022" name="bioRxiv">
        <title>Sequencing and chromosome-scale assembly of the giantPleurodeles waltlgenome.</title>
        <authorList>
            <person name="Brown T."/>
            <person name="Elewa A."/>
            <person name="Iarovenko S."/>
            <person name="Subramanian E."/>
            <person name="Araus A.J."/>
            <person name="Petzold A."/>
            <person name="Susuki M."/>
            <person name="Suzuki K.-i.T."/>
            <person name="Hayashi T."/>
            <person name="Toyoda A."/>
            <person name="Oliveira C."/>
            <person name="Osipova E."/>
            <person name="Leigh N.D."/>
            <person name="Simon A."/>
            <person name="Yun M.H."/>
        </authorList>
    </citation>
    <scope>NUCLEOTIDE SEQUENCE</scope>
    <source>
        <strain evidence="2">20211129_DDA</strain>
        <tissue evidence="2">Liver</tissue>
    </source>
</reference>
<name>A0AAV7M644_PLEWA</name>
<proteinExistence type="predicted"/>
<protein>
    <submittedName>
        <fullName evidence="2">Uncharacterized protein</fullName>
    </submittedName>
</protein>
<accession>A0AAV7M644</accession>
<feature type="region of interest" description="Disordered" evidence="1">
    <location>
        <begin position="1"/>
        <end position="86"/>
    </location>
</feature>
<evidence type="ECO:0000313" key="3">
    <source>
        <dbReference type="Proteomes" id="UP001066276"/>
    </source>
</evidence>
<organism evidence="2 3">
    <name type="scientific">Pleurodeles waltl</name>
    <name type="common">Iberian ribbed newt</name>
    <dbReference type="NCBI Taxonomy" id="8319"/>
    <lineage>
        <taxon>Eukaryota</taxon>
        <taxon>Metazoa</taxon>
        <taxon>Chordata</taxon>
        <taxon>Craniata</taxon>
        <taxon>Vertebrata</taxon>
        <taxon>Euteleostomi</taxon>
        <taxon>Amphibia</taxon>
        <taxon>Batrachia</taxon>
        <taxon>Caudata</taxon>
        <taxon>Salamandroidea</taxon>
        <taxon>Salamandridae</taxon>
        <taxon>Pleurodelinae</taxon>
        <taxon>Pleurodeles</taxon>
    </lineage>
</organism>
<dbReference type="EMBL" id="JANPWB010000014">
    <property type="protein sequence ID" value="KAJ1095570.1"/>
    <property type="molecule type" value="Genomic_DNA"/>
</dbReference>
<evidence type="ECO:0000256" key="1">
    <source>
        <dbReference type="SAM" id="MobiDB-lite"/>
    </source>
</evidence>
<feature type="compositionally biased region" description="Polar residues" evidence="1">
    <location>
        <begin position="45"/>
        <end position="58"/>
    </location>
</feature>
<feature type="compositionally biased region" description="Basic and acidic residues" evidence="1">
    <location>
        <begin position="76"/>
        <end position="86"/>
    </location>
</feature>
<feature type="compositionally biased region" description="Basic and acidic residues" evidence="1">
    <location>
        <begin position="26"/>
        <end position="36"/>
    </location>
</feature>
<feature type="region of interest" description="Disordered" evidence="1">
    <location>
        <begin position="101"/>
        <end position="136"/>
    </location>
</feature>